<protein>
    <recommendedName>
        <fullName evidence="9">Dof zinc finger protein</fullName>
    </recommendedName>
</protein>
<dbReference type="EMBL" id="JADBGQ010000007">
    <property type="protein sequence ID" value="KAG5389608.1"/>
    <property type="molecule type" value="Genomic_DNA"/>
</dbReference>
<keyword evidence="1 9" id="KW-0479">Metal-binding</keyword>
<gene>
    <name evidence="11" type="primary">A08p021980.1_BraROA</name>
    <name evidence="11" type="ORF">IGI04_031149</name>
</gene>
<dbReference type="PANTHER" id="PTHR31992:SF126">
    <property type="entry name" value="DOF ZINC FINGER PROTEIN DOF4.2-RELATED"/>
    <property type="match status" value="1"/>
</dbReference>
<evidence type="ECO:0000256" key="1">
    <source>
        <dbReference type="ARBA" id="ARBA00022723"/>
    </source>
</evidence>
<evidence type="ECO:0000256" key="6">
    <source>
        <dbReference type="ARBA" id="ARBA00023163"/>
    </source>
</evidence>
<dbReference type="PROSITE" id="PS50884">
    <property type="entry name" value="ZF_DOF_2"/>
    <property type="match status" value="2"/>
</dbReference>
<dbReference type="Proteomes" id="UP000823674">
    <property type="component" value="Chromosome A08"/>
</dbReference>
<comment type="function">
    <text evidence="9">Transcription factor that binds specifically to a 5'-AA[AG]G-3' consensus core sequence.</text>
</comment>
<keyword evidence="5 8" id="KW-0238">DNA-binding</keyword>
<comment type="subcellular location">
    <subcellularLocation>
        <location evidence="8 9">Nucleus</location>
    </subcellularLocation>
</comment>
<dbReference type="PROSITE" id="PS01361">
    <property type="entry name" value="ZF_DOF_1"/>
    <property type="match status" value="1"/>
</dbReference>
<sequence length="330" mass="37463">MNTSHVFVSANHQVNGEKPPPRICPRCNSDNTKFCYYTNSSLSQPRYICKNCLRLWTHGKALRNIPIGSGGLALEKMDYSSVFAERGNEVNQEKPPPRVCPRCNSTNTKFCYYNNHSVSQPRYKCKECRRNWTHGGALRNIPIGGSGHKKKSTTIDQPFVSQAVSAEIQQVSRHRQPFLHAQETNQFVESFGGSSSGFDVDNHIGSFPEISGDGVLPFQSFPPMDRSYFHDGLFQQDYYNAESNDLIGNHLINQSIGSYNVVSSNHNSYINQEDRDKWNQSLNNTMNINHNASTSGSIEWWDTDHKNKYKGKIKNNCVYESSYHLEKHGP</sequence>
<keyword evidence="4 9" id="KW-0805">Transcription regulation</keyword>
<evidence type="ECO:0000256" key="7">
    <source>
        <dbReference type="ARBA" id="ARBA00023242"/>
    </source>
</evidence>
<keyword evidence="3 9" id="KW-0862">Zinc</keyword>
<evidence type="ECO:0000256" key="8">
    <source>
        <dbReference type="PROSITE-ProRule" id="PRU00071"/>
    </source>
</evidence>
<feature type="domain" description="Dof-type" evidence="10">
    <location>
        <begin position="22"/>
        <end position="76"/>
    </location>
</feature>
<evidence type="ECO:0000256" key="9">
    <source>
        <dbReference type="RuleBase" id="RU369094"/>
    </source>
</evidence>
<keyword evidence="2 8" id="KW-0863">Zinc-finger</keyword>
<keyword evidence="6 9" id="KW-0804">Transcription</keyword>
<organism evidence="11 12">
    <name type="scientific">Brassica rapa subsp. trilocularis</name>
    <dbReference type="NCBI Taxonomy" id="1813537"/>
    <lineage>
        <taxon>Eukaryota</taxon>
        <taxon>Viridiplantae</taxon>
        <taxon>Streptophyta</taxon>
        <taxon>Embryophyta</taxon>
        <taxon>Tracheophyta</taxon>
        <taxon>Spermatophyta</taxon>
        <taxon>Magnoliopsida</taxon>
        <taxon>eudicotyledons</taxon>
        <taxon>Gunneridae</taxon>
        <taxon>Pentapetalae</taxon>
        <taxon>rosids</taxon>
        <taxon>malvids</taxon>
        <taxon>Brassicales</taxon>
        <taxon>Brassicaceae</taxon>
        <taxon>Brassiceae</taxon>
        <taxon>Brassica</taxon>
    </lineage>
</organism>
<evidence type="ECO:0000256" key="4">
    <source>
        <dbReference type="ARBA" id="ARBA00023015"/>
    </source>
</evidence>
<accession>A0ABQ7LVD1</accession>
<comment type="caution">
    <text evidence="11">The sequence shown here is derived from an EMBL/GenBank/DDBJ whole genome shotgun (WGS) entry which is preliminary data.</text>
</comment>
<evidence type="ECO:0000313" key="11">
    <source>
        <dbReference type="EMBL" id="KAG5389608.1"/>
    </source>
</evidence>
<proteinExistence type="predicted"/>
<evidence type="ECO:0000256" key="2">
    <source>
        <dbReference type="ARBA" id="ARBA00022771"/>
    </source>
</evidence>
<evidence type="ECO:0000313" key="12">
    <source>
        <dbReference type="Proteomes" id="UP000823674"/>
    </source>
</evidence>
<evidence type="ECO:0000256" key="3">
    <source>
        <dbReference type="ARBA" id="ARBA00022833"/>
    </source>
</evidence>
<dbReference type="InterPro" id="IPR045174">
    <property type="entry name" value="Dof"/>
</dbReference>
<reference evidence="11 12" key="1">
    <citation type="submission" date="2021-03" db="EMBL/GenBank/DDBJ databases">
        <authorList>
            <person name="King G.J."/>
            <person name="Bancroft I."/>
            <person name="Baten A."/>
            <person name="Bloomfield J."/>
            <person name="Borpatragohain P."/>
            <person name="He Z."/>
            <person name="Irish N."/>
            <person name="Irwin J."/>
            <person name="Liu K."/>
            <person name="Mauleon R.P."/>
            <person name="Moore J."/>
            <person name="Morris R."/>
            <person name="Ostergaard L."/>
            <person name="Wang B."/>
            <person name="Wells R."/>
        </authorList>
    </citation>
    <scope>NUCLEOTIDE SEQUENCE [LARGE SCALE GENOMIC DNA]</scope>
    <source>
        <strain evidence="11">R-o-18</strain>
        <tissue evidence="11">Leaf</tissue>
    </source>
</reference>
<keyword evidence="7 8" id="KW-0539">Nucleus</keyword>
<dbReference type="PANTHER" id="PTHR31992">
    <property type="entry name" value="DOF ZINC FINGER PROTEIN DOF1.4-RELATED"/>
    <property type="match status" value="1"/>
</dbReference>
<evidence type="ECO:0000259" key="10">
    <source>
        <dbReference type="PROSITE" id="PS50884"/>
    </source>
</evidence>
<feature type="domain" description="Dof-type" evidence="10">
    <location>
        <begin position="98"/>
        <end position="152"/>
    </location>
</feature>
<evidence type="ECO:0000256" key="5">
    <source>
        <dbReference type="ARBA" id="ARBA00023125"/>
    </source>
</evidence>
<dbReference type="InterPro" id="IPR003851">
    <property type="entry name" value="Znf_Dof"/>
</dbReference>
<keyword evidence="12" id="KW-1185">Reference proteome</keyword>
<dbReference type="Pfam" id="PF02701">
    <property type="entry name" value="Zn_ribbon_Dof"/>
    <property type="match status" value="2"/>
</dbReference>
<name>A0ABQ7LVD1_BRACM</name>